<gene>
    <name evidence="1" type="ORF">THAOC_21578</name>
</gene>
<evidence type="ECO:0000313" key="2">
    <source>
        <dbReference type="Proteomes" id="UP000266841"/>
    </source>
</evidence>
<dbReference type="EMBL" id="AGNL01025633">
    <property type="protein sequence ID" value="EJK58312.1"/>
    <property type="molecule type" value="Genomic_DNA"/>
</dbReference>
<name>K0SII3_THAOC</name>
<proteinExistence type="predicted"/>
<dbReference type="Proteomes" id="UP000266841">
    <property type="component" value="Unassembled WGS sequence"/>
</dbReference>
<accession>K0SII3</accession>
<reference evidence="1 2" key="1">
    <citation type="journal article" date="2012" name="Genome Biol.">
        <title>Genome and low-iron response of an oceanic diatom adapted to chronic iron limitation.</title>
        <authorList>
            <person name="Lommer M."/>
            <person name="Specht M."/>
            <person name="Roy A.S."/>
            <person name="Kraemer L."/>
            <person name="Andreson R."/>
            <person name="Gutowska M.A."/>
            <person name="Wolf J."/>
            <person name="Bergner S.V."/>
            <person name="Schilhabel M.B."/>
            <person name="Klostermeier U.C."/>
            <person name="Beiko R.G."/>
            <person name="Rosenstiel P."/>
            <person name="Hippler M."/>
            <person name="Laroche J."/>
        </authorList>
    </citation>
    <scope>NUCLEOTIDE SEQUENCE [LARGE SCALE GENOMIC DNA]</scope>
    <source>
        <strain evidence="1 2">CCMP1005</strain>
    </source>
</reference>
<protein>
    <submittedName>
        <fullName evidence="1">Uncharacterized protein</fullName>
    </submittedName>
</protein>
<evidence type="ECO:0000313" key="1">
    <source>
        <dbReference type="EMBL" id="EJK58312.1"/>
    </source>
</evidence>
<organism evidence="1 2">
    <name type="scientific">Thalassiosira oceanica</name>
    <name type="common">Marine diatom</name>
    <dbReference type="NCBI Taxonomy" id="159749"/>
    <lineage>
        <taxon>Eukaryota</taxon>
        <taxon>Sar</taxon>
        <taxon>Stramenopiles</taxon>
        <taxon>Ochrophyta</taxon>
        <taxon>Bacillariophyta</taxon>
        <taxon>Coscinodiscophyceae</taxon>
        <taxon>Thalassiosirophycidae</taxon>
        <taxon>Thalassiosirales</taxon>
        <taxon>Thalassiosiraceae</taxon>
        <taxon>Thalassiosira</taxon>
    </lineage>
</organism>
<dbReference type="AlphaFoldDB" id="K0SII3"/>
<comment type="caution">
    <text evidence="1">The sequence shown here is derived from an EMBL/GenBank/DDBJ whole genome shotgun (WGS) entry which is preliminary data.</text>
</comment>
<sequence length="323" mass="36932">MAQILTDLHSNGNKFDTKTRGLIALAFRCHEQGLFEEEYANIARVSPELPPDLIYRSYAHVGMSLQQKSIADSLKRMFMANEVTCHALALLPEERRAIIFTKCIASMKADEKREKTADNQTKKDEYTQLIELLYEDTDRETSRHDLGVFVKVGRTYCTKCVAGQGDCRHKPERLWYHYHCWTDERLGIDRPPTMDACSWRESGKSLRADVESPLSKQRAVKLENTLDEQVARMERDSKRDCTEGLSGDYEVHLSLRKQQPQHRRFTQARMAKNVSFDQSVEGAGALNCVDFVPTFETSIDLRSHAGSERETATAVKFVQFGPM</sequence>
<keyword evidence="2" id="KW-1185">Reference proteome</keyword>